<name>A0A1G7TZH8_9FLAO</name>
<organism evidence="4 5">
    <name type="scientific">Psychroflexus sediminis</name>
    <dbReference type="NCBI Taxonomy" id="470826"/>
    <lineage>
        <taxon>Bacteria</taxon>
        <taxon>Pseudomonadati</taxon>
        <taxon>Bacteroidota</taxon>
        <taxon>Flavobacteriia</taxon>
        <taxon>Flavobacteriales</taxon>
        <taxon>Flavobacteriaceae</taxon>
        <taxon>Psychroflexus</taxon>
    </lineage>
</organism>
<keyword evidence="1 2" id="KW-0732">Signal</keyword>
<dbReference type="OrthoDB" id="975384at2"/>
<dbReference type="InterPro" id="IPR026444">
    <property type="entry name" value="Secre_tail"/>
</dbReference>
<dbReference type="Proteomes" id="UP000199296">
    <property type="component" value="Unassembled WGS sequence"/>
</dbReference>
<evidence type="ECO:0000256" key="1">
    <source>
        <dbReference type="ARBA" id="ARBA00022729"/>
    </source>
</evidence>
<feature type="chain" id="PRO_5011534837" evidence="2">
    <location>
        <begin position="20"/>
        <end position="606"/>
    </location>
</feature>
<protein>
    <submittedName>
        <fullName evidence="4">Por secretion system C-terminal sorting domain-containing protein</fullName>
    </submittedName>
</protein>
<evidence type="ECO:0000313" key="4">
    <source>
        <dbReference type="EMBL" id="SDG40686.1"/>
    </source>
</evidence>
<dbReference type="Pfam" id="PF18962">
    <property type="entry name" value="Por_Secre_tail"/>
    <property type="match status" value="1"/>
</dbReference>
<dbReference type="EMBL" id="FNCW01000001">
    <property type="protein sequence ID" value="SDG40686.1"/>
    <property type="molecule type" value="Genomic_DNA"/>
</dbReference>
<accession>A0A1G7TZH8</accession>
<feature type="domain" description="Secretion system C-terminal sorting" evidence="3">
    <location>
        <begin position="532"/>
        <end position="598"/>
    </location>
</feature>
<gene>
    <name evidence="4" type="ORF">SAMN04488027_101158</name>
</gene>
<evidence type="ECO:0000313" key="5">
    <source>
        <dbReference type="Proteomes" id="UP000199296"/>
    </source>
</evidence>
<dbReference type="AlphaFoldDB" id="A0A1G7TZH8"/>
<keyword evidence="5" id="KW-1185">Reference proteome</keyword>
<sequence>MKTYLLLLNFIFVSNALWSQVFVAENATINLINEVDLSVAGELNNNGHIVGTGFIQLVGDKSQLIYGNGELEKFSLRKTSGQAEIASGNQDVLRLFEIHGGTFLPKANLTLKSVDTLTAQMGQNTGGTITGDIISERYIPKSNRAFRYISSPVSTSNSIRYNLQEGQNNTGTNYPADNLNDSIGYGTHITGSKNGSKGFDATSTGNASFFDWIESSQSWMATDNTDTRTLDKGESFAVLIRGSRETSLNSNTAVGPETTLRLTGNPTILNFTKQIDLIEDNSFVLLGNPYHSIIDANLVLQNNTGLNNNFIYVYDPTLNTRGAYAIVELPGGSNGQGSEANQFIQAWQAAFVEATNTGATTLNLSFSENDKNVSQPQVQTFSLNSRINLKLQKDSETIDGLSLKLKHGANSEVDLNDAKKFWNYDESLSIYSQGKYLSIEERDFLQAGDTVEIYLHQKRQDHYKLVMNSTGLSSSDIVLKDFYLDKSYPLKESENLTVDYLVAEGEPELRFGFIIESETLSDAEFVSENFIIYPNPAKDVLNIAALNSQNKKLNFEIYSLLGQKVSQGDFEDKITNYNISSLSTGVYLIVITDNKHIKETLKFIKN</sequence>
<dbReference type="STRING" id="470826.SAMN04488027_101158"/>
<feature type="signal peptide" evidence="2">
    <location>
        <begin position="1"/>
        <end position="19"/>
    </location>
</feature>
<evidence type="ECO:0000259" key="3">
    <source>
        <dbReference type="Pfam" id="PF18962"/>
    </source>
</evidence>
<dbReference type="NCBIfam" id="TIGR04183">
    <property type="entry name" value="Por_Secre_tail"/>
    <property type="match status" value="1"/>
</dbReference>
<evidence type="ECO:0000256" key="2">
    <source>
        <dbReference type="SAM" id="SignalP"/>
    </source>
</evidence>
<proteinExistence type="predicted"/>
<reference evidence="4 5" key="1">
    <citation type="submission" date="2016-10" db="EMBL/GenBank/DDBJ databases">
        <authorList>
            <person name="de Groot N.N."/>
        </authorList>
    </citation>
    <scope>NUCLEOTIDE SEQUENCE [LARGE SCALE GENOMIC DNA]</scope>
    <source>
        <strain evidence="4 5">DSM 19803</strain>
    </source>
</reference>
<dbReference type="RefSeq" id="WP_093364334.1">
    <property type="nucleotide sequence ID" value="NZ_FNCW01000001.1"/>
</dbReference>